<protein>
    <submittedName>
        <fullName evidence="1">Uncharacterized protein</fullName>
    </submittedName>
</protein>
<gene>
    <name evidence="1" type="ORF">QE152_g40444</name>
</gene>
<sequence>MFSRRSGHLTQPSDFFKRIGGVMCHPHQRLHYDDNTNWTCTALDYQPVWDRWIELNGIKMLRRGRGWPKTRWWGELELDSMKAGIKGWKGKLWQKEALRKN</sequence>
<dbReference type="Proteomes" id="UP001458880">
    <property type="component" value="Unassembled WGS sequence"/>
</dbReference>
<name>A0AAW1HRG4_POPJA</name>
<dbReference type="EMBL" id="JASPKY010001168">
    <property type="protein sequence ID" value="KAK9678903.1"/>
    <property type="molecule type" value="Genomic_DNA"/>
</dbReference>
<comment type="caution">
    <text evidence="1">The sequence shown here is derived from an EMBL/GenBank/DDBJ whole genome shotgun (WGS) entry which is preliminary data.</text>
</comment>
<organism evidence="1 2">
    <name type="scientific">Popillia japonica</name>
    <name type="common">Japanese beetle</name>
    <dbReference type="NCBI Taxonomy" id="7064"/>
    <lineage>
        <taxon>Eukaryota</taxon>
        <taxon>Metazoa</taxon>
        <taxon>Ecdysozoa</taxon>
        <taxon>Arthropoda</taxon>
        <taxon>Hexapoda</taxon>
        <taxon>Insecta</taxon>
        <taxon>Pterygota</taxon>
        <taxon>Neoptera</taxon>
        <taxon>Endopterygota</taxon>
        <taxon>Coleoptera</taxon>
        <taxon>Polyphaga</taxon>
        <taxon>Scarabaeiformia</taxon>
        <taxon>Scarabaeidae</taxon>
        <taxon>Rutelinae</taxon>
        <taxon>Popillia</taxon>
    </lineage>
</organism>
<keyword evidence="2" id="KW-1185">Reference proteome</keyword>
<reference evidence="1 2" key="1">
    <citation type="journal article" date="2024" name="BMC Genomics">
        <title>De novo assembly and annotation of Popillia japonica's genome with initial clues to its potential as an invasive pest.</title>
        <authorList>
            <person name="Cucini C."/>
            <person name="Boschi S."/>
            <person name="Funari R."/>
            <person name="Cardaioli E."/>
            <person name="Iannotti N."/>
            <person name="Marturano G."/>
            <person name="Paoli F."/>
            <person name="Bruttini M."/>
            <person name="Carapelli A."/>
            <person name="Frati F."/>
            <person name="Nardi F."/>
        </authorList>
    </citation>
    <scope>NUCLEOTIDE SEQUENCE [LARGE SCALE GENOMIC DNA]</scope>
    <source>
        <strain evidence="1">DMR45628</strain>
    </source>
</reference>
<dbReference type="AlphaFoldDB" id="A0AAW1HRG4"/>
<evidence type="ECO:0000313" key="2">
    <source>
        <dbReference type="Proteomes" id="UP001458880"/>
    </source>
</evidence>
<proteinExistence type="predicted"/>
<accession>A0AAW1HRG4</accession>
<evidence type="ECO:0000313" key="1">
    <source>
        <dbReference type="EMBL" id="KAK9678903.1"/>
    </source>
</evidence>